<dbReference type="GO" id="GO:0016192">
    <property type="term" value="P:vesicle-mediated transport"/>
    <property type="evidence" value="ECO:0007669"/>
    <property type="project" value="InterPro"/>
</dbReference>
<keyword evidence="1" id="KW-0175">Coiled coil</keyword>
<dbReference type="EMBL" id="CAXDID020000035">
    <property type="protein sequence ID" value="CAL5996621.1"/>
    <property type="molecule type" value="Genomic_DNA"/>
</dbReference>
<keyword evidence="2" id="KW-1133">Transmembrane helix</keyword>
<name>A0AA86UTJ4_9EUKA</name>
<proteinExistence type="predicted"/>
<feature type="transmembrane region" description="Helical" evidence="2">
    <location>
        <begin position="180"/>
        <end position="200"/>
    </location>
</feature>
<keyword evidence="5" id="KW-1185">Reference proteome</keyword>
<dbReference type="GO" id="GO:0016020">
    <property type="term" value="C:membrane"/>
    <property type="evidence" value="ECO:0007669"/>
    <property type="project" value="InterPro"/>
</dbReference>
<evidence type="ECO:0000256" key="2">
    <source>
        <dbReference type="SAM" id="Phobius"/>
    </source>
</evidence>
<reference evidence="4 5" key="2">
    <citation type="submission" date="2024-07" db="EMBL/GenBank/DDBJ databases">
        <authorList>
            <person name="Akdeniz Z."/>
        </authorList>
    </citation>
    <scope>NUCLEOTIDE SEQUENCE [LARGE SCALE GENOMIC DNA]</scope>
</reference>
<evidence type="ECO:0000313" key="5">
    <source>
        <dbReference type="Proteomes" id="UP001642409"/>
    </source>
</evidence>
<protein>
    <submittedName>
        <fullName evidence="3">Synaptobrevin</fullName>
    </submittedName>
</protein>
<feature type="coiled-coil region" evidence="1">
    <location>
        <begin position="71"/>
        <end position="142"/>
    </location>
</feature>
<comment type="caution">
    <text evidence="3">The sequence shown here is derived from an EMBL/GenBank/DDBJ whole genome shotgun (WGS) entry which is preliminary data.</text>
</comment>
<gene>
    <name evidence="4" type="ORF">HINF_LOCUS14851</name>
    <name evidence="3" type="ORF">HINF_LOCUS51766</name>
</gene>
<sequence>MSLDTLLSTIEQSINQISTTLADFKNCVQTLRPQKAQQIDALLQQQEKSFVEYKELLRQTPVVPSTTRQKHKQLYEQFQSLRAEYQSTKQKQTQKPTNEVQIRAANVSNQYNDQTSQLRDINRKVEESVQRIQLNNQQILNQDEQLQRVGDKFTHIQSKASNAGQLVNNMRKKENRSTNILKVLFILLTLANSILIIIFATKGVHKQMNSVSNSNVAKSFIPKILNVQDANGGRELKVNYWRQWI</sequence>
<keyword evidence="2" id="KW-0812">Transmembrane</keyword>
<accession>A0AA86UTJ4</accession>
<dbReference type="PRINTS" id="PR00219">
    <property type="entry name" value="SYNAPTOBREVN"/>
</dbReference>
<organism evidence="3">
    <name type="scientific">Hexamita inflata</name>
    <dbReference type="NCBI Taxonomy" id="28002"/>
    <lineage>
        <taxon>Eukaryota</taxon>
        <taxon>Metamonada</taxon>
        <taxon>Diplomonadida</taxon>
        <taxon>Hexamitidae</taxon>
        <taxon>Hexamitinae</taxon>
        <taxon>Hexamita</taxon>
    </lineage>
</organism>
<dbReference type="InterPro" id="IPR001388">
    <property type="entry name" value="Synaptobrevin-like"/>
</dbReference>
<keyword evidence="2" id="KW-0472">Membrane</keyword>
<evidence type="ECO:0000313" key="3">
    <source>
        <dbReference type="EMBL" id="CAI9964121.1"/>
    </source>
</evidence>
<dbReference type="Proteomes" id="UP001642409">
    <property type="component" value="Unassembled WGS sequence"/>
</dbReference>
<evidence type="ECO:0000256" key="1">
    <source>
        <dbReference type="SAM" id="Coils"/>
    </source>
</evidence>
<dbReference type="AlphaFoldDB" id="A0AA86UTJ4"/>
<reference evidence="3" key="1">
    <citation type="submission" date="2023-06" db="EMBL/GenBank/DDBJ databases">
        <authorList>
            <person name="Kurt Z."/>
        </authorList>
    </citation>
    <scope>NUCLEOTIDE SEQUENCE</scope>
</reference>
<evidence type="ECO:0000313" key="4">
    <source>
        <dbReference type="EMBL" id="CAL5996621.1"/>
    </source>
</evidence>
<dbReference type="EMBL" id="CATOUU010000972">
    <property type="protein sequence ID" value="CAI9964121.1"/>
    <property type="molecule type" value="Genomic_DNA"/>
</dbReference>